<proteinExistence type="predicted"/>
<dbReference type="Proteomes" id="UP001190700">
    <property type="component" value="Unassembled WGS sequence"/>
</dbReference>
<sequence length="247" mass="27643">MLEAWTAAKESSNLLLWQERYAYRDYNCSEEDLQKMRDVEKSMKLTENVTLTDETAWRNFLLQQYGEFETTELEAACSDHLTAHLTSGVHLDMVPWEGEYAFEASASCCSFTSLEITPHGGQNAQLKVRAAFEGSKCRQLHNKRQTAFANVTDCESKLSLEFWMNGERISLRKSWNSGEQSTQIEVVYAGDKVEQVGSCVSGRCSDPGDEDAACCDAACKGHERTAIMKSYACLYAMDATCGSNVRP</sequence>
<gene>
    <name evidence="1" type="ORF">CYMTET_52210</name>
</gene>
<organism evidence="1 2">
    <name type="scientific">Cymbomonas tetramitiformis</name>
    <dbReference type="NCBI Taxonomy" id="36881"/>
    <lineage>
        <taxon>Eukaryota</taxon>
        <taxon>Viridiplantae</taxon>
        <taxon>Chlorophyta</taxon>
        <taxon>Pyramimonadophyceae</taxon>
        <taxon>Pyramimonadales</taxon>
        <taxon>Pyramimonadaceae</taxon>
        <taxon>Cymbomonas</taxon>
    </lineage>
</organism>
<protein>
    <submittedName>
        <fullName evidence="1">Uncharacterized protein</fullName>
    </submittedName>
</protein>
<dbReference type="EMBL" id="LGRX02034468">
    <property type="protein sequence ID" value="KAK3237733.1"/>
    <property type="molecule type" value="Genomic_DNA"/>
</dbReference>
<reference evidence="1 2" key="1">
    <citation type="journal article" date="2015" name="Genome Biol. Evol.">
        <title>Comparative Genomics of a Bacterivorous Green Alga Reveals Evolutionary Causalities and Consequences of Phago-Mixotrophic Mode of Nutrition.</title>
        <authorList>
            <person name="Burns J.A."/>
            <person name="Paasch A."/>
            <person name="Narechania A."/>
            <person name="Kim E."/>
        </authorList>
    </citation>
    <scope>NUCLEOTIDE SEQUENCE [LARGE SCALE GENOMIC DNA]</scope>
    <source>
        <strain evidence="1 2">PLY_AMNH</strain>
    </source>
</reference>
<dbReference type="AlphaFoldDB" id="A0AAE0BJG0"/>
<accession>A0AAE0BJG0</accession>
<evidence type="ECO:0000313" key="2">
    <source>
        <dbReference type="Proteomes" id="UP001190700"/>
    </source>
</evidence>
<evidence type="ECO:0000313" key="1">
    <source>
        <dbReference type="EMBL" id="KAK3237733.1"/>
    </source>
</evidence>
<name>A0AAE0BJG0_9CHLO</name>
<keyword evidence="2" id="KW-1185">Reference proteome</keyword>
<comment type="caution">
    <text evidence="1">The sequence shown here is derived from an EMBL/GenBank/DDBJ whole genome shotgun (WGS) entry which is preliminary data.</text>
</comment>
<feature type="non-terminal residue" evidence="1">
    <location>
        <position position="247"/>
    </location>
</feature>